<proteinExistence type="predicted"/>
<evidence type="ECO:0000313" key="4">
    <source>
        <dbReference type="Proteomes" id="UP000248291"/>
    </source>
</evidence>
<evidence type="ECO:0000313" key="2">
    <source>
        <dbReference type="EMBL" id="GBH18844.1"/>
    </source>
</evidence>
<comment type="caution">
    <text evidence="1">The sequence shown here is derived from an EMBL/GenBank/DDBJ whole genome shotgun (WGS) entry which is preliminary data.</text>
</comment>
<organism evidence="1 3">
    <name type="scientific">Pseudomonas syringae pv. actinidiae</name>
    <dbReference type="NCBI Taxonomy" id="103796"/>
    <lineage>
        <taxon>Bacteria</taxon>
        <taxon>Pseudomonadati</taxon>
        <taxon>Pseudomonadota</taxon>
        <taxon>Gammaproteobacteria</taxon>
        <taxon>Pseudomonadales</taxon>
        <taxon>Pseudomonadaceae</taxon>
        <taxon>Pseudomonas</taxon>
        <taxon>Pseudomonas syringae</taxon>
    </lineage>
</organism>
<evidence type="ECO:0000313" key="3">
    <source>
        <dbReference type="Proteomes" id="UP000247480"/>
    </source>
</evidence>
<dbReference type="Proteomes" id="UP000247480">
    <property type="component" value="Unassembled WGS sequence"/>
</dbReference>
<gene>
    <name evidence="1" type="ORF">KPSA1_05110</name>
    <name evidence="2" type="ORF">KPSA3_04837</name>
</gene>
<dbReference type="AlphaFoldDB" id="A0A2V0R180"/>
<accession>A0A2V0R180</accession>
<dbReference type="EMBL" id="BGJZ01000252">
    <property type="protein sequence ID" value="GBH11667.1"/>
    <property type="molecule type" value="Genomic_DNA"/>
</dbReference>
<name>A0A2V0R180_PSESF</name>
<dbReference type="EMBL" id="BGKA01000180">
    <property type="protein sequence ID" value="GBH18844.1"/>
    <property type="molecule type" value="Genomic_DNA"/>
</dbReference>
<evidence type="ECO:0000313" key="1">
    <source>
        <dbReference type="EMBL" id="GBH11667.1"/>
    </source>
</evidence>
<reference evidence="1 3" key="1">
    <citation type="submission" date="2018-04" db="EMBL/GenBank/DDBJ databases">
        <title>Draft genome sequence of Pseudomonas syringae pv. actinidiae biovar 1 strains isolated from kiwifruit in Kagawa prefecture.</title>
        <authorList>
            <person name="Tabuchi M."/>
            <person name="Saito M."/>
            <person name="Fujiwara S."/>
            <person name="Sasa N."/>
            <person name="Akimitsu K."/>
            <person name="Gomi K."/>
            <person name="Konishi-Sugita S."/>
            <person name="Hamano K."/>
            <person name="Kataoka I."/>
        </authorList>
    </citation>
    <scope>NUCLEOTIDE SEQUENCE [LARGE SCALE GENOMIC DNA]</scope>
    <source>
        <strain evidence="1 3">MAFF212206</strain>
    </source>
</reference>
<dbReference type="Proteomes" id="UP000248291">
    <property type="component" value="Unassembled WGS sequence"/>
</dbReference>
<protein>
    <submittedName>
        <fullName evidence="1">Uncharacterized protein</fullName>
    </submittedName>
</protein>
<reference evidence="2 4" key="2">
    <citation type="submission" date="2018-04" db="EMBL/GenBank/DDBJ databases">
        <title>Draft genome sequence of Pseudomonas syringae pv. actinidiae biovar 3 strains isolated from kiwifruit in Kagawa prefecture.</title>
        <authorList>
            <person name="Tabuchi M."/>
            <person name="Saito M."/>
            <person name="Fujiwara S."/>
            <person name="Sasa N."/>
            <person name="Akimitsu K."/>
            <person name="Gomi K."/>
            <person name="Konishi-Sugita S."/>
            <person name="Hamano K."/>
            <person name="Kataoka I."/>
        </authorList>
    </citation>
    <scope>NUCLEOTIDE SEQUENCE [LARGE SCALE GENOMIC DNA]</scope>
    <source>
        <strain evidence="2 4">MAFF212211</strain>
    </source>
</reference>
<sequence length="49" mass="5397">MQFPAFDYRADAPRRHAVLDALRPILQVPTDAPFSLTKTPSTLSVSAAR</sequence>